<protein>
    <recommendedName>
        <fullName evidence="4">GerMN domain-containing protein</fullName>
    </recommendedName>
</protein>
<dbReference type="Proteomes" id="UP000583800">
    <property type="component" value="Unassembled WGS sequence"/>
</dbReference>
<keyword evidence="3" id="KW-1185">Reference proteome</keyword>
<organism evidence="2 3">
    <name type="scientific">Nonomuraea muscovyensis</name>
    <dbReference type="NCBI Taxonomy" id="1124761"/>
    <lineage>
        <taxon>Bacteria</taxon>
        <taxon>Bacillati</taxon>
        <taxon>Actinomycetota</taxon>
        <taxon>Actinomycetes</taxon>
        <taxon>Streptosporangiales</taxon>
        <taxon>Streptosporangiaceae</taxon>
        <taxon>Nonomuraea</taxon>
    </lineage>
</organism>
<sequence>MTGGRVLPGTRRATGVGRTTRARRTTGPLAALLAAVTLAVTVAGSAAGCGIAPTDVQERAKPPTVEVPPPSKTIYLLKNDQLALEPADVESDTVESLLTALFAASSQPLGDRDTALRGFTFEGIEDSLNPVQRDEVQLPRTSTLTVFVKGDGRLSKLGKAQIVCTAQQDAAFEQVKIVHKYANRPSRTEGRFICGDLK</sequence>
<proteinExistence type="predicted"/>
<dbReference type="EMBL" id="JACHJB010000001">
    <property type="protein sequence ID" value="MBB6345006.1"/>
    <property type="molecule type" value="Genomic_DNA"/>
</dbReference>
<accession>A0A7X0EXU0</accession>
<evidence type="ECO:0000256" key="1">
    <source>
        <dbReference type="SAM" id="MobiDB-lite"/>
    </source>
</evidence>
<feature type="region of interest" description="Disordered" evidence="1">
    <location>
        <begin position="1"/>
        <end position="22"/>
    </location>
</feature>
<dbReference type="AlphaFoldDB" id="A0A7X0EXU0"/>
<evidence type="ECO:0008006" key="4">
    <source>
        <dbReference type="Google" id="ProtNLM"/>
    </source>
</evidence>
<evidence type="ECO:0000313" key="2">
    <source>
        <dbReference type="EMBL" id="MBB6345006.1"/>
    </source>
</evidence>
<comment type="caution">
    <text evidence="2">The sequence shown here is derived from an EMBL/GenBank/DDBJ whole genome shotgun (WGS) entry which is preliminary data.</text>
</comment>
<feature type="compositionally biased region" description="Low complexity" evidence="1">
    <location>
        <begin position="9"/>
        <end position="22"/>
    </location>
</feature>
<reference evidence="2 3" key="1">
    <citation type="submission" date="2020-08" db="EMBL/GenBank/DDBJ databases">
        <title>Sequencing the genomes of 1000 actinobacteria strains.</title>
        <authorList>
            <person name="Klenk H.-P."/>
        </authorList>
    </citation>
    <scope>NUCLEOTIDE SEQUENCE [LARGE SCALE GENOMIC DNA]</scope>
    <source>
        <strain evidence="2 3">DSM 45913</strain>
    </source>
</reference>
<evidence type="ECO:0000313" key="3">
    <source>
        <dbReference type="Proteomes" id="UP000583800"/>
    </source>
</evidence>
<name>A0A7X0EXU0_9ACTN</name>
<gene>
    <name evidence="2" type="ORF">FHU36_001515</name>
</gene>